<gene>
    <name evidence="2" type="ORF">NIES2135_35190</name>
</gene>
<sequence>MNIRNWLRTCNAEWTQHFDVDSDEISKALFLAIEFGDWQSTQILALAQLDIDATDHMGDWTALMRAVHEGSFETVKLLVELGADVNLRGALEPDKDFALNLAAYARNQEIFDYLFPLTIAELQKVAVKTLDRN</sequence>
<reference evidence="2 3" key="1">
    <citation type="submission" date="2017-06" db="EMBL/GenBank/DDBJ databases">
        <title>Genome sequencing of cyanobaciteial culture collection at National Institute for Environmental Studies (NIES).</title>
        <authorList>
            <person name="Hirose Y."/>
            <person name="Shimura Y."/>
            <person name="Fujisawa T."/>
            <person name="Nakamura Y."/>
            <person name="Kawachi M."/>
        </authorList>
    </citation>
    <scope>NUCLEOTIDE SEQUENCE [LARGE SCALE GENOMIC DNA]</scope>
    <source>
        <strain evidence="2 3">NIES-2135</strain>
    </source>
</reference>
<organism evidence="2 3">
    <name type="scientific">Leptolyngbya boryana NIES-2135</name>
    <dbReference type="NCBI Taxonomy" id="1973484"/>
    <lineage>
        <taxon>Bacteria</taxon>
        <taxon>Bacillati</taxon>
        <taxon>Cyanobacteriota</taxon>
        <taxon>Cyanophyceae</taxon>
        <taxon>Leptolyngbyales</taxon>
        <taxon>Leptolyngbyaceae</taxon>
        <taxon>Leptolyngbya group</taxon>
        <taxon>Leptolyngbya</taxon>
    </lineage>
</organism>
<dbReference type="SUPFAM" id="SSF48403">
    <property type="entry name" value="Ankyrin repeat"/>
    <property type="match status" value="1"/>
</dbReference>
<feature type="repeat" description="ANK" evidence="1">
    <location>
        <begin position="58"/>
        <end position="90"/>
    </location>
</feature>
<dbReference type="Gene3D" id="1.25.40.20">
    <property type="entry name" value="Ankyrin repeat-containing domain"/>
    <property type="match status" value="1"/>
</dbReference>
<dbReference type="PROSITE" id="PS50297">
    <property type="entry name" value="ANK_REP_REGION"/>
    <property type="match status" value="1"/>
</dbReference>
<evidence type="ECO:0000256" key="1">
    <source>
        <dbReference type="PROSITE-ProRule" id="PRU00023"/>
    </source>
</evidence>
<accession>A0A1Z4JJ35</accession>
<proteinExistence type="predicted"/>
<dbReference type="Pfam" id="PF12796">
    <property type="entry name" value="Ank_2"/>
    <property type="match status" value="1"/>
</dbReference>
<evidence type="ECO:0000313" key="2">
    <source>
        <dbReference type="EMBL" id="BAY56683.1"/>
    </source>
</evidence>
<dbReference type="PROSITE" id="PS50088">
    <property type="entry name" value="ANK_REPEAT"/>
    <property type="match status" value="1"/>
</dbReference>
<dbReference type="InterPro" id="IPR002110">
    <property type="entry name" value="Ankyrin_rpt"/>
</dbReference>
<evidence type="ECO:0000313" key="3">
    <source>
        <dbReference type="Proteomes" id="UP000217895"/>
    </source>
</evidence>
<dbReference type="EMBL" id="AP018203">
    <property type="protein sequence ID" value="BAY56683.1"/>
    <property type="molecule type" value="Genomic_DNA"/>
</dbReference>
<keyword evidence="1" id="KW-0040">ANK repeat</keyword>
<dbReference type="AlphaFoldDB" id="A0A1Z4JJ35"/>
<protein>
    <submittedName>
        <fullName evidence="2">Uncharacterized protein</fullName>
    </submittedName>
</protein>
<dbReference type="Proteomes" id="UP000217895">
    <property type="component" value="Chromosome"/>
</dbReference>
<dbReference type="InterPro" id="IPR036770">
    <property type="entry name" value="Ankyrin_rpt-contain_sf"/>
</dbReference>
<dbReference type="SMART" id="SM00248">
    <property type="entry name" value="ANK"/>
    <property type="match status" value="1"/>
</dbReference>
<keyword evidence="3" id="KW-1185">Reference proteome</keyword>
<name>A0A1Z4JJ35_LEPBY</name>